<keyword evidence="2" id="KW-0378">Hydrolase</keyword>
<proteinExistence type="predicted"/>
<reference evidence="2" key="1">
    <citation type="submission" date="2023-08" db="EMBL/GenBank/DDBJ databases">
        <authorList>
            <person name="Messyasz A."/>
            <person name="Mannisto M.K."/>
            <person name="Kerkhof L.J."/>
            <person name="Haggblom M."/>
        </authorList>
    </citation>
    <scope>NUCLEOTIDE SEQUENCE</scope>
    <source>
        <strain evidence="2">M8UP39</strain>
    </source>
</reference>
<accession>A0AAU7YWC0</accession>
<evidence type="ECO:0000256" key="1">
    <source>
        <dbReference type="SAM" id="MobiDB-lite"/>
    </source>
</evidence>
<organism evidence="2">
    <name type="scientific">Tunturiibacter gelidiferens</name>
    <dbReference type="NCBI Taxonomy" id="3069689"/>
    <lineage>
        <taxon>Bacteria</taxon>
        <taxon>Pseudomonadati</taxon>
        <taxon>Acidobacteriota</taxon>
        <taxon>Terriglobia</taxon>
        <taxon>Terriglobales</taxon>
        <taxon>Acidobacteriaceae</taxon>
        <taxon>Tunturiibacter</taxon>
    </lineage>
</organism>
<dbReference type="Gene3D" id="3.40.50.1820">
    <property type="entry name" value="alpha/beta hydrolase"/>
    <property type="match status" value="1"/>
</dbReference>
<dbReference type="KEGG" id="tgi:RBB81_12945"/>
<dbReference type="RefSeq" id="WP_353070925.1">
    <property type="nucleotide sequence ID" value="NZ_CP132938.1"/>
</dbReference>
<dbReference type="AlphaFoldDB" id="A0AAU7YWC0"/>
<dbReference type="SUPFAM" id="SSF53474">
    <property type="entry name" value="alpha/beta-Hydrolases"/>
    <property type="match status" value="1"/>
</dbReference>
<dbReference type="InterPro" id="IPR050583">
    <property type="entry name" value="Mycobacterial_A85_antigen"/>
</dbReference>
<gene>
    <name evidence="2" type="ORF">RBB81_12945</name>
</gene>
<feature type="region of interest" description="Disordered" evidence="1">
    <location>
        <begin position="48"/>
        <end position="68"/>
    </location>
</feature>
<dbReference type="Pfam" id="PF00756">
    <property type="entry name" value="Esterase"/>
    <property type="match status" value="1"/>
</dbReference>
<dbReference type="InterPro" id="IPR000801">
    <property type="entry name" value="Esterase-like"/>
</dbReference>
<reference evidence="2" key="2">
    <citation type="journal article" date="2024" name="Environ. Microbiol.">
        <title>Genome analysis and description of Tunturibacter gen. nov. expands the diversity of Terriglobia in tundra soils.</title>
        <authorList>
            <person name="Messyasz A."/>
            <person name="Mannisto M.K."/>
            <person name="Kerkhof L.J."/>
            <person name="Haggblom M.M."/>
        </authorList>
    </citation>
    <scope>NUCLEOTIDE SEQUENCE</scope>
    <source>
        <strain evidence="2">M8UP39</strain>
    </source>
</reference>
<dbReference type="PANTHER" id="PTHR48098">
    <property type="entry name" value="ENTEROCHELIN ESTERASE-RELATED"/>
    <property type="match status" value="1"/>
</dbReference>
<dbReference type="EMBL" id="CP132938">
    <property type="protein sequence ID" value="XCB20506.1"/>
    <property type="molecule type" value="Genomic_DNA"/>
</dbReference>
<dbReference type="InterPro" id="IPR029058">
    <property type="entry name" value="AB_hydrolase_fold"/>
</dbReference>
<dbReference type="GO" id="GO:0016787">
    <property type="term" value="F:hydrolase activity"/>
    <property type="evidence" value="ECO:0007669"/>
    <property type="project" value="UniProtKB-KW"/>
</dbReference>
<sequence length="403" mass="43936">MQHEGEYNHISFTLIYTGTVDDSGKIAGTVLVKPFNVDGLFTATRGVAPSPSQSASAGWGKNPTRDPHTPGFVAAKDLLDGALPPVNADGNFILGPTHTPAPEVKPEPGVPQGKVIEFEMKSTDSKIYPGIARDPGTFGTPDPADPAKLIVRTSHPAPYTRHVAVYVPSQYKPGTTSPFIVGTDGPDRPLFLVLNNLIAEHRIPAMVAISIGSGGGDAQGSERGLEYNTMSGLFAEWVEKEVLPRVEAEAHVKLTHDPDGRASMGTSSGGGCALAMAWYHLDLYHRVLTFSGTFENQQWPYNPETPHGAWEFHEHLIPVSSAKPIRIWMEIGDSDVLNPNVMHDNMHDSVLAHEQMAAALADKGYHYQFVFARNAGHADWAVRMQTMPEALEYLWQGYRIDKK</sequence>
<evidence type="ECO:0000313" key="2">
    <source>
        <dbReference type="EMBL" id="XCB20506.1"/>
    </source>
</evidence>
<name>A0AAU7YWC0_9BACT</name>
<protein>
    <submittedName>
        <fullName evidence="2">Alpha/beta hydrolase-fold protein</fullName>
    </submittedName>
</protein>
<dbReference type="PANTHER" id="PTHR48098:SF3">
    <property type="entry name" value="IRON(III) ENTEROBACTIN ESTERASE"/>
    <property type="match status" value="1"/>
</dbReference>